<keyword evidence="2" id="KW-0812">Transmembrane</keyword>
<dbReference type="Gramene" id="Aco025419.1.mrna1">
    <property type="protein sequence ID" value="Aco025419.1.mrna1.cds1"/>
    <property type="gene ID" value="Aco025419.1.path1"/>
</dbReference>
<protein>
    <submittedName>
        <fullName evidence="4">UPF0481 protein At3g47200-like</fullName>
    </submittedName>
</protein>
<dbReference type="Pfam" id="PF03140">
    <property type="entry name" value="DUF247"/>
    <property type="match status" value="1"/>
</dbReference>
<feature type="region of interest" description="Disordered" evidence="1">
    <location>
        <begin position="1"/>
        <end position="53"/>
    </location>
</feature>
<proteinExistence type="predicted"/>
<keyword evidence="2" id="KW-0472">Membrane</keyword>
<feature type="compositionally biased region" description="Acidic residues" evidence="1">
    <location>
        <begin position="39"/>
        <end position="53"/>
    </location>
</feature>
<keyword evidence="3" id="KW-1185">Reference proteome</keyword>
<dbReference type="Proteomes" id="UP000515123">
    <property type="component" value="Linkage group 19"/>
</dbReference>
<dbReference type="PANTHER" id="PTHR31170:SF25">
    <property type="entry name" value="BNAA09G04570D PROTEIN"/>
    <property type="match status" value="1"/>
</dbReference>
<feature type="transmembrane region" description="Helical" evidence="2">
    <location>
        <begin position="474"/>
        <end position="499"/>
    </location>
</feature>
<name>A0A6P5GTS5_ANACO</name>
<evidence type="ECO:0000313" key="4">
    <source>
        <dbReference type="RefSeq" id="XP_020109278.1"/>
    </source>
</evidence>
<dbReference type="PANTHER" id="PTHR31170">
    <property type="entry name" value="BNAC04G53230D PROTEIN"/>
    <property type="match status" value="1"/>
</dbReference>
<dbReference type="GeneID" id="109724756"/>
<accession>A0A6P5GTS5</accession>
<evidence type="ECO:0000313" key="3">
    <source>
        <dbReference type="Proteomes" id="UP000515123"/>
    </source>
</evidence>
<dbReference type="OrthoDB" id="630095at2759"/>
<keyword evidence="2" id="KW-1133">Transmembrane helix</keyword>
<dbReference type="InterPro" id="IPR004158">
    <property type="entry name" value="DUF247_pln"/>
</dbReference>
<sequence length="508" mass="58126">MGRKQYCGSSSSESPTEEVVRGGGGEEISIFIRSPNEGTDGEEEEEEEEEEEVDEWRTRVEKRLEVVKKYAMKMACPKRKGLPVDMYNDEEIPAISEMHIEHRPVKAVAIGPYHRGDKVLFTNVDKWRVVRIIAKWYAIDPMGYLTRMKEKEADARMYYSADLSEFNSESFLELLLVDACFILFVISTFEDYADGSWSKGEDGTEYLNLLMDVKVNAKQIKLDLLMLENQIPFFAIEELLKASTNQANFEKNLIESQALLFFDDIYPRRDRDKGIRDVDSPRFHHLLHLFHWSRVPRGKYEFGAASLLFRKTDLTLAIPSATELRQSATRFRKEVSGSFLDITFENCGVMKVCGVVKIPTLHILDYSSTIFHNLVAFEKQYKGSGRCVVAYSACMAHLLQSKEDVKLLRKSGILANTNVNDIDAVNLFASLSEEIGGSLMPDDLHALYSQVTKHHRQWRSRWYGETTLQYCPNLWITISVIGALLLFLLTAVQTVYSVLSYYASLKNK</sequence>
<reference evidence="4" key="2">
    <citation type="submission" date="2025-08" db="UniProtKB">
        <authorList>
            <consortium name="RefSeq"/>
        </authorList>
    </citation>
    <scope>IDENTIFICATION</scope>
    <source>
        <tissue evidence="4">Leaf</tissue>
    </source>
</reference>
<gene>
    <name evidence="4" type="primary">LOC109724756</name>
</gene>
<reference evidence="3" key="1">
    <citation type="journal article" date="2015" name="Nat. Genet.">
        <title>The pineapple genome and the evolution of CAM photosynthesis.</title>
        <authorList>
            <person name="Ming R."/>
            <person name="VanBuren R."/>
            <person name="Wai C.M."/>
            <person name="Tang H."/>
            <person name="Schatz M.C."/>
            <person name="Bowers J.E."/>
            <person name="Lyons E."/>
            <person name="Wang M.L."/>
            <person name="Chen J."/>
            <person name="Biggers E."/>
            <person name="Zhang J."/>
            <person name="Huang L."/>
            <person name="Zhang L."/>
            <person name="Miao W."/>
            <person name="Zhang J."/>
            <person name="Ye Z."/>
            <person name="Miao C."/>
            <person name="Lin Z."/>
            <person name="Wang H."/>
            <person name="Zhou H."/>
            <person name="Yim W.C."/>
            <person name="Priest H.D."/>
            <person name="Zheng C."/>
            <person name="Woodhouse M."/>
            <person name="Edger P.P."/>
            <person name="Guyot R."/>
            <person name="Guo H.B."/>
            <person name="Guo H."/>
            <person name="Zheng G."/>
            <person name="Singh R."/>
            <person name="Sharma A."/>
            <person name="Min X."/>
            <person name="Zheng Y."/>
            <person name="Lee H."/>
            <person name="Gurtowski J."/>
            <person name="Sedlazeck F.J."/>
            <person name="Harkess A."/>
            <person name="McKain M.R."/>
            <person name="Liao Z."/>
            <person name="Fang J."/>
            <person name="Liu J."/>
            <person name="Zhang X."/>
            <person name="Zhang Q."/>
            <person name="Hu W."/>
            <person name="Qin Y."/>
            <person name="Wang K."/>
            <person name="Chen L.Y."/>
            <person name="Shirley N."/>
            <person name="Lin Y.R."/>
            <person name="Liu L.Y."/>
            <person name="Hernandez A.G."/>
            <person name="Wright C.L."/>
            <person name="Bulone V."/>
            <person name="Tuskan G.A."/>
            <person name="Heath K."/>
            <person name="Zee F."/>
            <person name="Moore P.H."/>
            <person name="Sunkar R."/>
            <person name="Leebens-Mack J.H."/>
            <person name="Mockler T."/>
            <person name="Bennetzen J.L."/>
            <person name="Freeling M."/>
            <person name="Sankoff D."/>
            <person name="Paterson A.H."/>
            <person name="Zhu X."/>
            <person name="Yang X."/>
            <person name="Smith J.A."/>
            <person name="Cushman J.C."/>
            <person name="Paull R.E."/>
            <person name="Yu Q."/>
        </authorList>
    </citation>
    <scope>NUCLEOTIDE SEQUENCE [LARGE SCALE GENOMIC DNA]</scope>
    <source>
        <strain evidence="3">cv. F153</strain>
    </source>
</reference>
<dbReference type="AlphaFoldDB" id="A0A6P5GTS5"/>
<organism evidence="3 4">
    <name type="scientific">Ananas comosus</name>
    <name type="common">Pineapple</name>
    <name type="synonym">Ananas ananas</name>
    <dbReference type="NCBI Taxonomy" id="4615"/>
    <lineage>
        <taxon>Eukaryota</taxon>
        <taxon>Viridiplantae</taxon>
        <taxon>Streptophyta</taxon>
        <taxon>Embryophyta</taxon>
        <taxon>Tracheophyta</taxon>
        <taxon>Spermatophyta</taxon>
        <taxon>Magnoliopsida</taxon>
        <taxon>Liliopsida</taxon>
        <taxon>Poales</taxon>
        <taxon>Bromeliaceae</taxon>
        <taxon>Bromelioideae</taxon>
        <taxon>Ananas</taxon>
    </lineage>
</organism>
<dbReference type="RefSeq" id="XP_020109278.1">
    <property type="nucleotide sequence ID" value="XM_020253689.1"/>
</dbReference>
<evidence type="ECO:0000256" key="1">
    <source>
        <dbReference type="SAM" id="MobiDB-lite"/>
    </source>
</evidence>
<evidence type="ECO:0000256" key="2">
    <source>
        <dbReference type="SAM" id="Phobius"/>
    </source>
</evidence>